<dbReference type="PANTHER" id="PTHR45138">
    <property type="entry name" value="REGULATORY COMPONENTS OF SENSORY TRANSDUCTION SYSTEM"/>
    <property type="match status" value="1"/>
</dbReference>
<name>A0ABS6XH69_9SPHN</name>
<dbReference type="EC" id="2.7.7.65" evidence="1"/>
<keyword evidence="6" id="KW-1185">Reference proteome</keyword>
<dbReference type="CDD" id="cd01949">
    <property type="entry name" value="GGDEF"/>
    <property type="match status" value="1"/>
</dbReference>
<dbReference type="InterPro" id="IPR003660">
    <property type="entry name" value="HAMP_dom"/>
</dbReference>
<dbReference type="EMBL" id="JAHWZX010000001">
    <property type="protein sequence ID" value="MBW4329567.1"/>
    <property type="molecule type" value="Genomic_DNA"/>
</dbReference>
<reference evidence="5 6" key="1">
    <citation type="submission" date="2021-07" db="EMBL/GenBank/DDBJ databases">
        <title>Stakelama flava sp. nov., a novel endophytic bacterium isolated from branch of Kandelia candel.</title>
        <authorList>
            <person name="Tuo L."/>
        </authorList>
    </citation>
    <scope>NUCLEOTIDE SEQUENCE [LARGE SCALE GENOMIC DNA]</scope>
    <source>
        <strain evidence="5 6">CBK3Z-3</strain>
    </source>
</reference>
<evidence type="ECO:0000313" key="5">
    <source>
        <dbReference type="EMBL" id="MBW4329567.1"/>
    </source>
</evidence>
<keyword evidence="2" id="KW-0812">Transmembrane</keyword>
<dbReference type="InterPro" id="IPR000160">
    <property type="entry name" value="GGDEF_dom"/>
</dbReference>
<dbReference type="RefSeq" id="WP_219236661.1">
    <property type="nucleotide sequence ID" value="NZ_JAHWZX010000001.1"/>
</dbReference>
<evidence type="ECO:0000313" key="6">
    <source>
        <dbReference type="Proteomes" id="UP001197214"/>
    </source>
</evidence>
<comment type="caution">
    <text evidence="5">The sequence shown here is derived from an EMBL/GenBank/DDBJ whole genome shotgun (WGS) entry which is preliminary data.</text>
</comment>
<dbReference type="PROSITE" id="PS50885">
    <property type="entry name" value="HAMP"/>
    <property type="match status" value="1"/>
</dbReference>
<gene>
    <name evidence="5" type="ORF">KY084_01585</name>
</gene>
<dbReference type="Pfam" id="PF00990">
    <property type="entry name" value="GGDEF"/>
    <property type="match status" value="1"/>
</dbReference>
<dbReference type="InterPro" id="IPR050469">
    <property type="entry name" value="Diguanylate_Cyclase"/>
</dbReference>
<accession>A0ABS6XH69</accession>
<dbReference type="PANTHER" id="PTHR45138:SF9">
    <property type="entry name" value="DIGUANYLATE CYCLASE DGCM-RELATED"/>
    <property type="match status" value="1"/>
</dbReference>
<keyword evidence="2" id="KW-0472">Membrane</keyword>
<dbReference type="NCBIfam" id="TIGR00254">
    <property type="entry name" value="GGDEF"/>
    <property type="match status" value="1"/>
</dbReference>
<feature type="transmembrane region" description="Helical" evidence="2">
    <location>
        <begin position="51"/>
        <end position="71"/>
    </location>
</feature>
<evidence type="ECO:0000259" key="4">
    <source>
        <dbReference type="PROSITE" id="PS50887"/>
    </source>
</evidence>
<evidence type="ECO:0000259" key="3">
    <source>
        <dbReference type="PROSITE" id="PS50885"/>
    </source>
</evidence>
<feature type="domain" description="GGDEF" evidence="4">
    <location>
        <begin position="152"/>
        <end position="282"/>
    </location>
</feature>
<dbReference type="SMART" id="SM00267">
    <property type="entry name" value="GGDEF"/>
    <property type="match status" value="1"/>
</dbReference>
<feature type="domain" description="HAMP" evidence="3">
    <location>
        <begin position="68"/>
        <end position="120"/>
    </location>
</feature>
<evidence type="ECO:0000256" key="2">
    <source>
        <dbReference type="SAM" id="Phobius"/>
    </source>
</evidence>
<proteinExistence type="predicted"/>
<keyword evidence="2" id="KW-1133">Transmembrane helix</keyword>
<sequence>MRFYRATRFLFPTDLRMRLFLVCFIGTHVPLIVFVLWQLALGHFGWRDTGVLVIATLAGTAFALSAINWLLVPVRRSTEALDALGEGEWPVLEECDGRDLMGALITSVNRAATATHDLVDQLDEAAHRDPLTGLWNRRGFEARVAEVAHCYDYSALAIVDLDHFKAVNDTYGHRAGDDVLRLFSHRLVGALRRGDLIARWGGEEFVVLLTGATVRESTGILERLAQSLRDEPLDVPGGADVRFSGGVAPYGMRGMDTALMTADRALYRAKRGGRDRIEPVLAEVP</sequence>
<evidence type="ECO:0000256" key="1">
    <source>
        <dbReference type="ARBA" id="ARBA00012528"/>
    </source>
</evidence>
<feature type="transmembrane region" description="Helical" evidence="2">
    <location>
        <begin position="20"/>
        <end position="39"/>
    </location>
</feature>
<organism evidence="5 6">
    <name type="scientific">Stakelama flava</name>
    <dbReference type="NCBI Taxonomy" id="2860338"/>
    <lineage>
        <taxon>Bacteria</taxon>
        <taxon>Pseudomonadati</taxon>
        <taxon>Pseudomonadota</taxon>
        <taxon>Alphaproteobacteria</taxon>
        <taxon>Sphingomonadales</taxon>
        <taxon>Sphingomonadaceae</taxon>
        <taxon>Stakelama</taxon>
    </lineage>
</organism>
<dbReference type="PROSITE" id="PS50887">
    <property type="entry name" value="GGDEF"/>
    <property type="match status" value="1"/>
</dbReference>
<protein>
    <recommendedName>
        <fullName evidence="1">diguanylate cyclase</fullName>
        <ecNumber evidence="1">2.7.7.65</ecNumber>
    </recommendedName>
</protein>
<dbReference type="Proteomes" id="UP001197214">
    <property type="component" value="Unassembled WGS sequence"/>
</dbReference>